<feature type="domain" description="TF-B3" evidence="9">
    <location>
        <begin position="187"/>
        <end position="290"/>
    </location>
</feature>
<dbReference type="OrthoDB" id="2020802at2759"/>
<dbReference type="GO" id="GO:0003677">
    <property type="term" value="F:DNA binding"/>
    <property type="evidence" value="ECO:0007669"/>
    <property type="project" value="UniProtKB-KW"/>
</dbReference>
<evidence type="ECO:0000256" key="3">
    <source>
        <dbReference type="ARBA" id="ARBA00022745"/>
    </source>
</evidence>
<sequence length="355" mass="39322">MDASSLDESTTSDSVSTNPAAPINPPPADRLCRVGSGSSVVIDAENGAEAESRKLPSSRYKGVVPQPNGRWGAQIYEKHQRVWLGTFNTEDEAARAYDTAAQRFRGRDAVTNFKPLSEKKEEDEIEAAFLNSRSKSEVVDMLRKHTYGDELEQSRRHYAAGRTAVGGGFFFARRGGDAASRARDHLFEKAVTPSDVGKLNRLVIPKQHAEKHFPLQNNDNNNSVLLNFEDSGGKVWRFRYSYWNSSQSYVLTKGWSRFVKEKGLRAGDIVSFQRSTGPDKQLYIGWKVKDVNGVSGRAKPGQVVRLFGVDISEGPRNGGDANDSCCGGKRINNNNNTIEIEFLGLNSGKKQRVIF</sequence>
<dbReference type="CDD" id="cd10017">
    <property type="entry name" value="B3_DNA"/>
    <property type="match status" value="1"/>
</dbReference>
<evidence type="ECO:0000256" key="1">
    <source>
        <dbReference type="ARBA" id="ARBA00004123"/>
    </source>
</evidence>
<dbReference type="SMART" id="SM00380">
    <property type="entry name" value="AP2"/>
    <property type="match status" value="1"/>
</dbReference>
<feature type="region of interest" description="Disordered" evidence="8">
    <location>
        <begin position="1"/>
        <end position="36"/>
    </location>
</feature>
<keyword evidence="12" id="KW-1185">Reference proteome</keyword>
<dbReference type="InterPro" id="IPR044800">
    <property type="entry name" value="LEC2-like"/>
</dbReference>
<dbReference type="InterPro" id="IPR003340">
    <property type="entry name" value="B3_DNA-bd"/>
</dbReference>
<dbReference type="SUPFAM" id="SSF54171">
    <property type="entry name" value="DNA-binding domain"/>
    <property type="match status" value="1"/>
</dbReference>
<dbReference type="Gene3D" id="3.30.730.10">
    <property type="entry name" value="AP2/ERF domain"/>
    <property type="match status" value="1"/>
</dbReference>
<comment type="caution">
    <text evidence="11">The sequence shown here is derived from an EMBL/GenBank/DDBJ whole genome shotgun (WGS) entry which is preliminary data.</text>
</comment>
<dbReference type="Pfam" id="PF02362">
    <property type="entry name" value="B3"/>
    <property type="match status" value="1"/>
</dbReference>
<dbReference type="EMBL" id="BMAC01000357">
    <property type="protein sequence ID" value="GFP94584.1"/>
    <property type="molecule type" value="Genomic_DNA"/>
</dbReference>
<dbReference type="InterPro" id="IPR016177">
    <property type="entry name" value="DNA-bd_dom_sf"/>
</dbReference>
<evidence type="ECO:0000259" key="10">
    <source>
        <dbReference type="PROSITE" id="PS51032"/>
    </source>
</evidence>
<evidence type="ECO:0000256" key="8">
    <source>
        <dbReference type="SAM" id="MobiDB-lite"/>
    </source>
</evidence>
<keyword evidence="4" id="KW-0805">Transcription regulation</keyword>
<dbReference type="PRINTS" id="PR00367">
    <property type="entry name" value="ETHRSPELEMNT"/>
</dbReference>
<dbReference type="PANTHER" id="PTHR31140:SF1">
    <property type="entry name" value="AP2_ERF AND B3 DOMAIN-CONTAINING TRANSCRIPTION REPRESSOR RAV2"/>
    <property type="match status" value="1"/>
</dbReference>
<reference evidence="11" key="1">
    <citation type="submission" date="2020-07" db="EMBL/GenBank/DDBJ databases">
        <title>Ethylene signaling mediates host invasion by parasitic plants.</title>
        <authorList>
            <person name="Yoshida S."/>
        </authorList>
    </citation>
    <scope>NUCLEOTIDE SEQUENCE</scope>
    <source>
        <strain evidence="11">Okayama</strain>
    </source>
</reference>
<evidence type="ECO:0000256" key="2">
    <source>
        <dbReference type="ARBA" id="ARBA00009089"/>
    </source>
</evidence>
<dbReference type="PROSITE" id="PS50863">
    <property type="entry name" value="B3"/>
    <property type="match status" value="1"/>
</dbReference>
<dbReference type="PANTHER" id="PTHR31140">
    <property type="entry name" value="B3 DOMAIN-CONTAINING TRANSCRIPTION FACTOR ABI3"/>
    <property type="match status" value="1"/>
</dbReference>
<dbReference type="InterPro" id="IPR036955">
    <property type="entry name" value="AP2/ERF_dom_sf"/>
</dbReference>
<accession>A0A830CE46</accession>
<keyword evidence="3" id="KW-0936">Ethylene signaling pathway</keyword>
<comment type="subcellular location">
    <subcellularLocation>
        <location evidence="1">Nucleus</location>
    </subcellularLocation>
</comment>
<evidence type="ECO:0000256" key="4">
    <source>
        <dbReference type="ARBA" id="ARBA00023015"/>
    </source>
</evidence>
<evidence type="ECO:0000313" key="11">
    <source>
        <dbReference type="EMBL" id="GFP94584.1"/>
    </source>
</evidence>
<dbReference type="AlphaFoldDB" id="A0A830CE46"/>
<keyword evidence="6" id="KW-0804">Transcription</keyword>
<feature type="domain" description="AP2/ERF" evidence="10">
    <location>
        <begin position="59"/>
        <end position="114"/>
    </location>
</feature>
<dbReference type="GO" id="GO:0009873">
    <property type="term" value="P:ethylene-activated signaling pathway"/>
    <property type="evidence" value="ECO:0007669"/>
    <property type="project" value="UniProtKB-KW"/>
</dbReference>
<comment type="similarity">
    <text evidence="2">Belongs to the AP2/ERF transcription factor family. RAV subfamily.</text>
</comment>
<feature type="compositionally biased region" description="Polar residues" evidence="8">
    <location>
        <begin position="1"/>
        <end position="17"/>
    </location>
</feature>
<protein>
    <submittedName>
        <fullName evidence="11">Ap2/erf and b3 domain-containing transcription factor rav1</fullName>
    </submittedName>
</protein>
<evidence type="ECO:0000256" key="7">
    <source>
        <dbReference type="ARBA" id="ARBA00023242"/>
    </source>
</evidence>
<dbReference type="InterPro" id="IPR001471">
    <property type="entry name" value="AP2/ERF_dom"/>
</dbReference>
<dbReference type="CDD" id="cd00018">
    <property type="entry name" value="AP2"/>
    <property type="match status" value="1"/>
</dbReference>
<dbReference type="PROSITE" id="PS51032">
    <property type="entry name" value="AP2_ERF"/>
    <property type="match status" value="1"/>
</dbReference>
<name>A0A830CE46_9LAMI</name>
<dbReference type="SUPFAM" id="SSF101936">
    <property type="entry name" value="DNA-binding pseudobarrel domain"/>
    <property type="match status" value="1"/>
</dbReference>
<gene>
    <name evidence="11" type="ORF">PHJA_001602800</name>
</gene>
<evidence type="ECO:0000256" key="6">
    <source>
        <dbReference type="ARBA" id="ARBA00023163"/>
    </source>
</evidence>
<dbReference type="SMART" id="SM01019">
    <property type="entry name" value="B3"/>
    <property type="match status" value="1"/>
</dbReference>
<dbReference type="FunFam" id="3.30.730.10:FF:000008">
    <property type="entry name" value="AP2 domain-containing protein RAP2.8"/>
    <property type="match status" value="1"/>
</dbReference>
<dbReference type="Proteomes" id="UP000653305">
    <property type="component" value="Unassembled WGS sequence"/>
</dbReference>
<keyword evidence="7" id="KW-0539">Nucleus</keyword>
<dbReference type="Gene3D" id="2.40.330.10">
    <property type="entry name" value="DNA-binding pseudobarrel domain"/>
    <property type="match status" value="1"/>
</dbReference>
<dbReference type="GO" id="GO:0005634">
    <property type="term" value="C:nucleus"/>
    <property type="evidence" value="ECO:0007669"/>
    <property type="project" value="UniProtKB-SubCell"/>
</dbReference>
<dbReference type="Pfam" id="PF00847">
    <property type="entry name" value="AP2"/>
    <property type="match status" value="1"/>
</dbReference>
<dbReference type="GO" id="GO:0003700">
    <property type="term" value="F:DNA-binding transcription factor activity"/>
    <property type="evidence" value="ECO:0007669"/>
    <property type="project" value="InterPro"/>
</dbReference>
<organism evidence="11 12">
    <name type="scientific">Phtheirospermum japonicum</name>
    <dbReference type="NCBI Taxonomy" id="374723"/>
    <lineage>
        <taxon>Eukaryota</taxon>
        <taxon>Viridiplantae</taxon>
        <taxon>Streptophyta</taxon>
        <taxon>Embryophyta</taxon>
        <taxon>Tracheophyta</taxon>
        <taxon>Spermatophyta</taxon>
        <taxon>Magnoliopsida</taxon>
        <taxon>eudicotyledons</taxon>
        <taxon>Gunneridae</taxon>
        <taxon>Pentapetalae</taxon>
        <taxon>asterids</taxon>
        <taxon>lamiids</taxon>
        <taxon>Lamiales</taxon>
        <taxon>Orobanchaceae</taxon>
        <taxon>Orobanchaceae incertae sedis</taxon>
        <taxon>Phtheirospermum</taxon>
    </lineage>
</organism>
<evidence type="ECO:0000259" key="9">
    <source>
        <dbReference type="PROSITE" id="PS50863"/>
    </source>
</evidence>
<evidence type="ECO:0000256" key="5">
    <source>
        <dbReference type="ARBA" id="ARBA00023125"/>
    </source>
</evidence>
<keyword evidence="5" id="KW-0238">DNA-binding</keyword>
<dbReference type="InterPro" id="IPR015300">
    <property type="entry name" value="DNA-bd_pseudobarrel_sf"/>
</dbReference>
<proteinExistence type="inferred from homology"/>
<evidence type="ECO:0000313" key="12">
    <source>
        <dbReference type="Proteomes" id="UP000653305"/>
    </source>
</evidence>